<keyword evidence="2" id="KW-1185">Reference proteome</keyword>
<comment type="caution">
    <text evidence="1">The sequence shown here is derived from an EMBL/GenBank/DDBJ whole genome shotgun (WGS) entry which is preliminary data.</text>
</comment>
<proteinExistence type="predicted"/>
<gene>
    <name evidence="1" type="ORF">INT48_009289</name>
</gene>
<evidence type="ECO:0000313" key="2">
    <source>
        <dbReference type="Proteomes" id="UP000613177"/>
    </source>
</evidence>
<organism evidence="1 2">
    <name type="scientific">Thamnidium elegans</name>
    <dbReference type="NCBI Taxonomy" id="101142"/>
    <lineage>
        <taxon>Eukaryota</taxon>
        <taxon>Fungi</taxon>
        <taxon>Fungi incertae sedis</taxon>
        <taxon>Mucoromycota</taxon>
        <taxon>Mucoromycotina</taxon>
        <taxon>Mucoromycetes</taxon>
        <taxon>Mucorales</taxon>
        <taxon>Mucorineae</taxon>
        <taxon>Mucoraceae</taxon>
        <taxon>Thamnidium</taxon>
    </lineage>
</organism>
<dbReference type="EMBL" id="JAEPRE010000151">
    <property type="protein sequence ID" value="KAG2231427.1"/>
    <property type="molecule type" value="Genomic_DNA"/>
</dbReference>
<accession>A0A8H7VU25</accession>
<sequence>MKTYRWENRFLAFVFGIAEANAFSCFKIWGTFGGSDLLLSDFKSRLAFSLLEKVNKMKNDHEVIQPLRSRISTRSQIVSSVHKHVSLSQDTKRIRKVCRSCPQITGVKRQKVGFRCACNLDAMCKKCHQQHFSEEYAKKKVISYLKTVKFSSWDFTTCINIIKEDLNCDNEQAYAHLDNILKQQFESNSTIKSWIKDWKNLIKKYEKSNGSVAGPSIQSQTNINTVNQMTQNINTPVVGTKRQKSTIDDPFDSEPIETSFNQRKSFIIEKKPQVYQFSTPSTFISSPNKPTIQSDDREKLKQYFDICIKSDKSFLCSDGLKKQFDTYNIDNNRNASLNRHQHELDWLRNIFKIEFENFLEDTIILSKKYSKNELISFMKYTFIDFHANCQRPVPVPINNERTIYVEFFIPMFKYFANFTKTLAFTWCEKQLNSSSIWYMLSDYSKPGINRKFVDGIGTDISSSKDILIIESSGYNDKEDFKHMLEDTLKNLKNGSDSLKYLISQYKFASYSTFKKVTVFSIQIIQTTMTLVAYSVSTPEKWQAVECRSASVPLTWDDREDFIKVFELFTFLLEELKNQKENFKALKQEHLGISFVTTGQSVEDILVHNLKENN</sequence>
<dbReference type="AlphaFoldDB" id="A0A8H7VU25"/>
<evidence type="ECO:0000313" key="1">
    <source>
        <dbReference type="EMBL" id="KAG2231427.1"/>
    </source>
</evidence>
<protein>
    <submittedName>
        <fullName evidence="1">Uncharacterized protein</fullName>
    </submittedName>
</protein>
<dbReference type="Proteomes" id="UP000613177">
    <property type="component" value="Unassembled WGS sequence"/>
</dbReference>
<reference evidence="1" key="1">
    <citation type="submission" date="2021-01" db="EMBL/GenBank/DDBJ databases">
        <title>Metabolic potential, ecology and presence of endohyphal bacteria is reflected in genomic diversity of Mucoromycotina.</title>
        <authorList>
            <person name="Muszewska A."/>
            <person name="Okrasinska A."/>
            <person name="Steczkiewicz K."/>
            <person name="Drgas O."/>
            <person name="Orlowska M."/>
            <person name="Perlinska-Lenart U."/>
            <person name="Aleksandrzak-Piekarczyk T."/>
            <person name="Szatraj K."/>
            <person name="Zielenkiewicz U."/>
            <person name="Pilsyk S."/>
            <person name="Malc E."/>
            <person name="Mieczkowski P."/>
            <person name="Kruszewska J.S."/>
            <person name="Biernat P."/>
            <person name="Pawlowska J."/>
        </authorList>
    </citation>
    <scope>NUCLEOTIDE SEQUENCE</scope>
    <source>
        <strain evidence="1">WA0000018081</strain>
    </source>
</reference>
<name>A0A8H7VU25_9FUNG</name>